<feature type="region of interest" description="Disordered" evidence="2">
    <location>
        <begin position="838"/>
        <end position="972"/>
    </location>
</feature>
<reference evidence="3 4" key="1">
    <citation type="submission" date="2017-06" db="EMBL/GenBank/DDBJ databases">
        <title>Aedes aegypti genome working group (AGWG) sequencing and assembly.</title>
        <authorList>
            <consortium name="Aedes aegypti Genome Working Group (AGWG)"/>
            <person name="Matthews B.J."/>
        </authorList>
    </citation>
    <scope>NUCLEOTIDE SEQUENCE [LARGE SCALE GENOMIC DNA]</scope>
    <source>
        <strain evidence="3 4">LVP_AGWG</strain>
    </source>
</reference>
<feature type="compositionally biased region" description="Acidic residues" evidence="2">
    <location>
        <begin position="1480"/>
        <end position="1493"/>
    </location>
</feature>
<feature type="region of interest" description="Disordered" evidence="2">
    <location>
        <begin position="1149"/>
        <end position="1195"/>
    </location>
</feature>
<dbReference type="FunCoup" id="A0A6I8TXZ7">
    <property type="interactions" value="45"/>
</dbReference>
<feature type="region of interest" description="Disordered" evidence="2">
    <location>
        <begin position="474"/>
        <end position="532"/>
    </location>
</feature>
<feature type="compositionally biased region" description="Gly residues" evidence="2">
    <location>
        <begin position="1075"/>
        <end position="1091"/>
    </location>
</feature>
<name>A0A6I8TXZ7_AEDAE</name>
<sequence>MSGSNADETGSGSSSSGVTIGRAEHLLASEGASVGAGFAYGGAGGAIKRIAEQLQVKDELEERACSSLPPLVYDGKSDLCTLGSRPGMECVPLRSPADPYHYHHVTDQTKSLQELQNEVGALLEFRDLVIETFPDLKTKMASSTANSTLTGIPSSSLASRREWEPGIRSRRKLTYKDSSSVVSSAAAAAAAAAAASSSAELHQHSSSSLIRSRSNSHSGKKEPKSGEGNNGSVVIQDSGFSTETSSSKETHSASSTTGGATSGGITIISGQGTTVSNTPINRLTVDTENELWNLLDVIHRKSNRLREEVDALQQLEREKCRTNQLNNNINNHTAVVSSTSNLNHIHSSSSNSNSSSSSSSSSGNLPHTHQPPGVPSANGSNVVSLAKTFQNQLLVDIVNKDDVQILRKERDRLFDKLSEYEAEAIASRIRTSKMQDEVDALALAKRELEDQLKAALSQKLELSSRVHDLHQQYTAGNKSAPSSPDSIKSRHPLTPGLRKHSSTDSTTSTIIATPSHLSTSPSSGSQTTTTTPATHHLLKPRFSQSSFAPVKGGLSVSVGSSNGSTSGSSSGSTKVPIPTTTTPLAVIAATSGAAELDPEDALSQRLGATAYPDDLGKLDGLVSSPARLSKVRMTDSKKIAAILLESNIVELQRHLLTITVQNQVLQQRLDQATRSRIFLNKKLDKSKEDIDDLKFRLEEKTIELEGTKAQLRVLESKQQLHQQQSASKSSSSSGFSPEHHAHHQLPTTASVGGSPASSATKGPSVVSTSAGGIVSHQHRSASTSELAQLSPVHHHHHLLHHQQQQQHRELTLRLAQSQVSTPSMKAMTPLAMDEILQHSSSTESAQDQAERDGGRLQCPETPRRRPSKIPLAGTKGYAAPKPPTGRNFLASQQRGDKNSPSPSGSLTNKSLNKSTGSLNMKSTGPSSITSKDKKDASLNRPDSAQSWRRDTSLEKSRSSSIPVSKGAGSPTVVKPAMAATMVSSSPLPKAKRDSLTTRVKNLDSLSRFQSGSGASASTGNLSKSSSKKDLSSSFTTGQLRDRKQSSSAIRRVSSASVGRGSSSGSSGEQNNNGNGSSGGGAADTGSSGSGDNGKARRTNTFRVTKPTLMPPLKINSAKVSPPRGRFASNIPTIVTPRTVTAPALIITSSSPVTTGGRHPPRSSSPSSSSSADSSPSSVTTITTIESHSSSTAVTPAPSRDLIAEYLAAKSRSQQAPAIFNSKLPPSGPHDEHQQLALAYKHPILLMDEEENVVYCSVSSSIGKERNREVDVEYVDDNSIELLDAKEEIGEGEQESLIVPKPKKIAFQSKASPLKSSDDIDGKCRLVGKVNPNILKTWEQLSGEGSEKNFCNHKRSHSKNSLITVTSSENSAGDKQSCLIFYRNQFDGVEAGEEAFNFRVMRSRHHGEAISEDSTTVADLEEEDDEEEEPVMATAAVSMATSTATTATTNTDTTTSSEGCYDFYDSIDDSSNRITGLRVTEEDDEEEDEEEEEYALAAGEGLADFTSLDRKKLMWSIDVE</sequence>
<feature type="region of interest" description="Disordered" evidence="2">
    <location>
        <begin position="141"/>
        <end position="165"/>
    </location>
</feature>
<keyword evidence="1" id="KW-0175">Coiled coil</keyword>
<evidence type="ECO:0000256" key="2">
    <source>
        <dbReference type="SAM" id="MobiDB-lite"/>
    </source>
</evidence>
<feature type="region of interest" description="Disordered" evidence="2">
    <location>
        <begin position="342"/>
        <end position="379"/>
    </location>
</feature>
<evidence type="ECO:0000313" key="3">
    <source>
        <dbReference type="EnsemblMetazoa" id="AAEL019997-PC"/>
    </source>
</evidence>
<organism evidence="3 4">
    <name type="scientific">Aedes aegypti</name>
    <name type="common">Yellowfever mosquito</name>
    <name type="synonym">Culex aegypti</name>
    <dbReference type="NCBI Taxonomy" id="7159"/>
    <lineage>
        <taxon>Eukaryota</taxon>
        <taxon>Metazoa</taxon>
        <taxon>Ecdysozoa</taxon>
        <taxon>Arthropoda</taxon>
        <taxon>Hexapoda</taxon>
        <taxon>Insecta</taxon>
        <taxon>Pterygota</taxon>
        <taxon>Neoptera</taxon>
        <taxon>Endopterygota</taxon>
        <taxon>Diptera</taxon>
        <taxon>Nematocera</taxon>
        <taxon>Culicoidea</taxon>
        <taxon>Culicidae</taxon>
        <taxon>Culicinae</taxon>
        <taxon>Aedini</taxon>
        <taxon>Aedes</taxon>
        <taxon>Stegomyia</taxon>
    </lineage>
</organism>
<feature type="compositionally biased region" description="Polar residues" evidence="2">
    <location>
        <begin position="474"/>
        <end position="486"/>
    </location>
</feature>
<feature type="compositionally biased region" description="Low complexity" evidence="2">
    <location>
        <begin position="716"/>
        <end position="733"/>
    </location>
</feature>
<feature type="compositionally biased region" description="Low complexity" evidence="2">
    <location>
        <begin position="558"/>
        <end position="573"/>
    </location>
</feature>
<protein>
    <submittedName>
        <fullName evidence="3">Uncharacterized protein</fullName>
    </submittedName>
</protein>
<feature type="compositionally biased region" description="Polar residues" evidence="2">
    <location>
        <begin position="889"/>
        <end position="929"/>
    </location>
</feature>
<dbReference type="EnsemblMetazoa" id="AAEL019997-RC">
    <property type="protein sequence ID" value="AAEL019997-PC"/>
    <property type="gene ID" value="AAEL019997"/>
</dbReference>
<dbReference type="InParanoid" id="A0A6I8TXZ7"/>
<reference evidence="3" key="2">
    <citation type="submission" date="2020-05" db="UniProtKB">
        <authorList>
            <consortium name="EnsemblMetazoa"/>
        </authorList>
    </citation>
    <scope>IDENTIFICATION</scope>
    <source>
        <strain evidence="3">LVP_AGWG</strain>
    </source>
</reference>
<feature type="compositionally biased region" description="Low complexity" evidence="2">
    <location>
        <begin position="342"/>
        <end position="362"/>
    </location>
</feature>
<evidence type="ECO:0000313" key="4">
    <source>
        <dbReference type="Proteomes" id="UP000008820"/>
    </source>
</evidence>
<feature type="compositionally biased region" description="Low complexity" evidence="2">
    <location>
        <begin position="1045"/>
        <end position="1074"/>
    </location>
</feature>
<feature type="region of interest" description="Disordered" evidence="2">
    <location>
        <begin position="1006"/>
        <end position="1129"/>
    </location>
</feature>
<feature type="compositionally biased region" description="Low complexity" evidence="2">
    <location>
        <begin position="198"/>
        <end position="217"/>
    </location>
</feature>
<proteinExistence type="predicted"/>
<feature type="compositionally biased region" description="Polar residues" evidence="2">
    <location>
        <begin position="1006"/>
        <end position="1020"/>
    </location>
</feature>
<feature type="region of interest" description="Disordered" evidence="2">
    <location>
        <begin position="1406"/>
        <end position="1427"/>
    </location>
</feature>
<feature type="region of interest" description="Disordered" evidence="2">
    <location>
        <begin position="558"/>
        <end position="577"/>
    </location>
</feature>
<feature type="region of interest" description="Disordered" evidence="2">
    <location>
        <begin position="716"/>
        <end position="785"/>
    </location>
</feature>
<feature type="compositionally biased region" description="Polar residues" evidence="2">
    <location>
        <begin position="745"/>
        <end position="770"/>
    </location>
</feature>
<dbReference type="Proteomes" id="UP000008820">
    <property type="component" value="Chromosome 1"/>
</dbReference>
<gene>
    <name evidence="3" type="primary">5578628</name>
</gene>
<evidence type="ECO:0000256" key="1">
    <source>
        <dbReference type="SAM" id="Coils"/>
    </source>
</evidence>
<dbReference type="OrthoDB" id="1684102at2759"/>
<feature type="region of interest" description="Disordered" evidence="2">
    <location>
        <begin position="198"/>
        <end position="279"/>
    </location>
</feature>
<feature type="compositionally biased region" description="Polar residues" evidence="2">
    <location>
        <begin position="838"/>
        <end position="847"/>
    </location>
</feature>
<feature type="compositionally biased region" description="Low complexity" evidence="2">
    <location>
        <begin position="1161"/>
        <end position="1191"/>
    </location>
</feature>
<feature type="compositionally biased region" description="Polar residues" evidence="2">
    <location>
        <begin position="141"/>
        <end position="158"/>
    </location>
</feature>
<feature type="compositionally biased region" description="Basic and acidic residues" evidence="2">
    <location>
        <begin position="947"/>
        <end position="957"/>
    </location>
</feature>
<feature type="compositionally biased region" description="Acidic residues" evidence="2">
    <location>
        <begin position="1418"/>
        <end position="1427"/>
    </location>
</feature>
<feature type="region of interest" description="Disordered" evidence="2">
    <location>
        <begin position="1473"/>
        <end position="1499"/>
    </location>
</feature>
<feature type="coiled-coil region" evidence="1">
    <location>
        <begin position="403"/>
        <end position="465"/>
    </location>
</feature>
<feature type="compositionally biased region" description="Low complexity" evidence="2">
    <location>
        <begin position="503"/>
        <end position="532"/>
    </location>
</feature>
<keyword evidence="4" id="KW-1185">Reference proteome</keyword>
<accession>A0A6I8TXZ7</accession>
<feature type="compositionally biased region" description="Low complexity" evidence="2">
    <location>
        <begin position="252"/>
        <end position="276"/>
    </location>
</feature>